<dbReference type="Proteomes" id="UP000557872">
    <property type="component" value="Unassembled WGS sequence"/>
</dbReference>
<dbReference type="InterPro" id="IPR036465">
    <property type="entry name" value="vWFA_dom_sf"/>
</dbReference>
<gene>
    <name evidence="3" type="ORF">HW115_05885</name>
</gene>
<dbReference type="InterPro" id="IPR002035">
    <property type="entry name" value="VWF_A"/>
</dbReference>
<dbReference type="PANTHER" id="PTHR22550">
    <property type="entry name" value="SPORE GERMINATION PROTEIN"/>
    <property type="match status" value="1"/>
</dbReference>
<keyword evidence="1" id="KW-0472">Membrane</keyword>
<name>A0A851GH05_9BACT</name>
<dbReference type="SUPFAM" id="SSF53300">
    <property type="entry name" value="vWA-like"/>
    <property type="match status" value="1"/>
</dbReference>
<accession>A0A851GH05</accession>
<keyword evidence="4" id="KW-1185">Reference proteome</keyword>
<evidence type="ECO:0000256" key="1">
    <source>
        <dbReference type="SAM" id="Phobius"/>
    </source>
</evidence>
<proteinExistence type="predicted"/>
<dbReference type="PROSITE" id="PS50234">
    <property type="entry name" value="VWFA"/>
    <property type="match status" value="1"/>
</dbReference>
<dbReference type="InterPro" id="IPR033881">
    <property type="entry name" value="vWA_BatA_type"/>
</dbReference>
<keyword evidence="1" id="KW-1133">Transmembrane helix</keyword>
<dbReference type="EMBL" id="JACBAZ010000002">
    <property type="protein sequence ID" value="NWK55131.1"/>
    <property type="molecule type" value="Genomic_DNA"/>
</dbReference>
<dbReference type="CDD" id="cd01467">
    <property type="entry name" value="vWA_BatA_type"/>
    <property type="match status" value="1"/>
</dbReference>
<feature type="transmembrane region" description="Helical" evidence="1">
    <location>
        <begin position="298"/>
        <end position="319"/>
    </location>
</feature>
<evidence type="ECO:0000313" key="3">
    <source>
        <dbReference type="EMBL" id="NWK55131.1"/>
    </source>
</evidence>
<feature type="domain" description="VWFA" evidence="2">
    <location>
        <begin position="95"/>
        <end position="279"/>
    </location>
</feature>
<protein>
    <submittedName>
        <fullName evidence="3">VWA domain-containing protein</fullName>
    </submittedName>
</protein>
<keyword evidence="1" id="KW-0812">Transmembrane</keyword>
<sequence length="334" mass="37591">MFTFAHPWCFILLVLPLAVRFLLPVHRERRTAVMVPFMNRMSRITGQKPSEGSTITRRSTAQHTVAWLSWILIITAMARPQFFEPPISRTLPTRDLLLAIDLSGSMQVEDFKDEKGQMRDRLTAVKQVVDTFLEHRENDRVGLILFGSAAFVQAPFTNDLDVCRELLAEAQVGMAGPKTAIGDAIGLSIHVFNRSEQKNKVLILLTDGNDTSSKVPPTDAARIARDKGIVIHTIAIGDPEAAGEEKLDEDSLREISQTTNGSFYRALDRDQLENIYQEIDALDTRKAETISYRPRRDLYVWPLATAIILAILFQIFMALRHRARTAKLPDPSTP</sequence>
<dbReference type="Gene3D" id="3.40.50.410">
    <property type="entry name" value="von Willebrand factor, type A domain"/>
    <property type="match status" value="1"/>
</dbReference>
<evidence type="ECO:0000313" key="4">
    <source>
        <dbReference type="Proteomes" id="UP000557872"/>
    </source>
</evidence>
<dbReference type="PANTHER" id="PTHR22550:SF18">
    <property type="entry name" value="VWFA DOMAIN-CONTAINING PROTEIN"/>
    <property type="match status" value="1"/>
</dbReference>
<dbReference type="AlphaFoldDB" id="A0A851GH05"/>
<reference evidence="3 4" key="1">
    <citation type="submission" date="2020-07" db="EMBL/GenBank/DDBJ databases">
        <title>Roseicoccus Jingziensis gen. nov., sp. nov., isolated from coastal seawater.</title>
        <authorList>
            <person name="Feng X."/>
        </authorList>
    </citation>
    <scope>NUCLEOTIDE SEQUENCE [LARGE SCALE GENOMIC DNA]</scope>
    <source>
        <strain evidence="3 4">N1E253</strain>
    </source>
</reference>
<comment type="caution">
    <text evidence="3">The sequence shown here is derived from an EMBL/GenBank/DDBJ whole genome shotgun (WGS) entry which is preliminary data.</text>
</comment>
<evidence type="ECO:0000259" key="2">
    <source>
        <dbReference type="PROSITE" id="PS50234"/>
    </source>
</evidence>
<dbReference type="SMART" id="SM00327">
    <property type="entry name" value="VWA"/>
    <property type="match status" value="1"/>
</dbReference>
<dbReference type="Pfam" id="PF00092">
    <property type="entry name" value="VWA"/>
    <property type="match status" value="1"/>
</dbReference>
<organism evidence="3 4">
    <name type="scientific">Oceaniferula marina</name>
    <dbReference type="NCBI Taxonomy" id="2748318"/>
    <lineage>
        <taxon>Bacteria</taxon>
        <taxon>Pseudomonadati</taxon>
        <taxon>Verrucomicrobiota</taxon>
        <taxon>Verrucomicrobiia</taxon>
        <taxon>Verrucomicrobiales</taxon>
        <taxon>Verrucomicrobiaceae</taxon>
        <taxon>Oceaniferula</taxon>
    </lineage>
</organism>
<dbReference type="InterPro" id="IPR050768">
    <property type="entry name" value="UPF0353/GerABKA_families"/>
</dbReference>